<dbReference type="SUPFAM" id="SSF52172">
    <property type="entry name" value="CheY-like"/>
    <property type="match status" value="1"/>
</dbReference>
<evidence type="ECO:0000259" key="2">
    <source>
        <dbReference type="PROSITE" id="PS50110"/>
    </source>
</evidence>
<evidence type="ECO:0000256" key="1">
    <source>
        <dbReference type="PROSITE-ProRule" id="PRU00169"/>
    </source>
</evidence>
<evidence type="ECO:0000313" key="3">
    <source>
        <dbReference type="EMBL" id="TNH37555.1"/>
    </source>
</evidence>
<sequence>MMNKPDLAGRHILVVEDEFILSLDICTQIEAFGGVVIGPAATLEDGYALLQAVPQPDGGILNIRIGREMVYPLADELLAAGIPIIFASSESKASIPDEYALVPLLSKPINMMHVAEELFPAS</sequence>
<dbReference type="AlphaFoldDB" id="A0A5C4R0Q0"/>
<organism evidence="3 4">
    <name type="scientific">Paracoccus haeundaensis</name>
    <dbReference type="NCBI Taxonomy" id="225362"/>
    <lineage>
        <taxon>Bacteria</taxon>
        <taxon>Pseudomonadati</taxon>
        <taxon>Pseudomonadota</taxon>
        <taxon>Alphaproteobacteria</taxon>
        <taxon>Rhodobacterales</taxon>
        <taxon>Paracoccaceae</taxon>
        <taxon>Paracoccus</taxon>
    </lineage>
</organism>
<dbReference type="InterPro" id="IPR001789">
    <property type="entry name" value="Sig_transdc_resp-reg_receiver"/>
</dbReference>
<dbReference type="Gene3D" id="3.40.50.2300">
    <property type="match status" value="1"/>
</dbReference>
<gene>
    <name evidence="3" type="ORF">FHD67_19690</name>
</gene>
<comment type="caution">
    <text evidence="3">The sequence shown here is derived from an EMBL/GenBank/DDBJ whole genome shotgun (WGS) entry which is preliminary data.</text>
</comment>
<dbReference type="Proteomes" id="UP000304880">
    <property type="component" value="Unassembled WGS sequence"/>
</dbReference>
<dbReference type="GO" id="GO:0000160">
    <property type="term" value="P:phosphorelay signal transduction system"/>
    <property type="evidence" value="ECO:0007669"/>
    <property type="project" value="InterPro"/>
</dbReference>
<dbReference type="PROSITE" id="PS50110">
    <property type="entry name" value="RESPONSE_REGULATORY"/>
    <property type="match status" value="1"/>
</dbReference>
<dbReference type="InterPro" id="IPR011006">
    <property type="entry name" value="CheY-like_superfamily"/>
</dbReference>
<dbReference type="EMBL" id="VDDC01000073">
    <property type="protein sequence ID" value="TNH37555.1"/>
    <property type="molecule type" value="Genomic_DNA"/>
</dbReference>
<dbReference type="RefSeq" id="WP_045983855.1">
    <property type="nucleotide sequence ID" value="NZ_VDDC01000073.1"/>
</dbReference>
<keyword evidence="4" id="KW-1185">Reference proteome</keyword>
<proteinExistence type="predicted"/>
<accession>A0A5C4R0Q0</accession>
<name>A0A5C4R0Q0_9RHOB</name>
<protein>
    <submittedName>
        <fullName evidence="3">Response regulator</fullName>
    </submittedName>
</protein>
<comment type="caution">
    <text evidence="1">Lacks conserved residue(s) required for the propagation of feature annotation.</text>
</comment>
<reference evidence="3 4" key="1">
    <citation type="submission" date="2019-06" db="EMBL/GenBank/DDBJ databases">
        <authorList>
            <person name="Li J."/>
        </authorList>
    </citation>
    <scope>NUCLEOTIDE SEQUENCE [LARGE SCALE GENOMIC DNA]</scope>
    <source>
        <strain evidence="3 4">CGMCC 1.8012</strain>
    </source>
</reference>
<feature type="domain" description="Response regulatory" evidence="2">
    <location>
        <begin position="11"/>
        <end position="122"/>
    </location>
</feature>
<evidence type="ECO:0000313" key="4">
    <source>
        <dbReference type="Proteomes" id="UP000304880"/>
    </source>
</evidence>